<accession>A0A7T8GRG9</accession>
<evidence type="ECO:0000313" key="1">
    <source>
        <dbReference type="EMBL" id="QQP36171.1"/>
    </source>
</evidence>
<sequence>MSEQRNNRNKISGTLCAGSTPTESVYTLNESCPTVYDVKNTLVAAGTFSEAWLGLEADP</sequence>
<dbReference type="EMBL" id="CP045904">
    <property type="protein sequence ID" value="QQP36171.1"/>
    <property type="molecule type" value="Genomic_DNA"/>
</dbReference>
<dbReference type="AlphaFoldDB" id="A0A7T8GRG9"/>
<evidence type="ECO:0000313" key="2">
    <source>
        <dbReference type="Proteomes" id="UP000595437"/>
    </source>
</evidence>
<gene>
    <name evidence="1" type="ORF">FKW44_021180</name>
</gene>
<name>A0A7T8GRG9_CALRO</name>
<organism evidence="1 2">
    <name type="scientific">Caligus rogercresseyi</name>
    <name type="common">Sea louse</name>
    <dbReference type="NCBI Taxonomy" id="217165"/>
    <lineage>
        <taxon>Eukaryota</taxon>
        <taxon>Metazoa</taxon>
        <taxon>Ecdysozoa</taxon>
        <taxon>Arthropoda</taxon>
        <taxon>Crustacea</taxon>
        <taxon>Multicrustacea</taxon>
        <taxon>Hexanauplia</taxon>
        <taxon>Copepoda</taxon>
        <taxon>Siphonostomatoida</taxon>
        <taxon>Caligidae</taxon>
        <taxon>Caligus</taxon>
    </lineage>
</organism>
<dbReference type="Proteomes" id="UP000595437">
    <property type="component" value="Chromosome 15"/>
</dbReference>
<proteinExistence type="predicted"/>
<reference evidence="2" key="1">
    <citation type="submission" date="2021-01" db="EMBL/GenBank/DDBJ databases">
        <title>Caligus Genome Assembly.</title>
        <authorList>
            <person name="Gallardo-Escarate C."/>
        </authorList>
    </citation>
    <scope>NUCLEOTIDE SEQUENCE [LARGE SCALE GENOMIC DNA]</scope>
</reference>
<keyword evidence="2" id="KW-1185">Reference proteome</keyword>
<protein>
    <submittedName>
        <fullName evidence="1">Uncharacterized protein</fullName>
    </submittedName>
</protein>